<name>A0ABU0IKH9_9CAUL</name>
<dbReference type="EMBL" id="JAUSVS010000001">
    <property type="protein sequence ID" value="MDQ0462520.1"/>
    <property type="molecule type" value="Genomic_DNA"/>
</dbReference>
<comment type="caution">
    <text evidence="1">The sequence shown here is derived from an EMBL/GenBank/DDBJ whole genome shotgun (WGS) entry which is preliminary data.</text>
</comment>
<proteinExistence type="predicted"/>
<dbReference type="RefSeq" id="WP_307344914.1">
    <property type="nucleotide sequence ID" value="NZ_JAUSVS010000001.1"/>
</dbReference>
<evidence type="ECO:0008006" key="3">
    <source>
        <dbReference type="Google" id="ProtNLM"/>
    </source>
</evidence>
<gene>
    <name evidence="1" type="ORF">QO010_000268</name>
</gene>
<sequence>MQIIESSVMGVRAARWRLRRHGSPVEVTLFPMIHVGEPAFYREVFDDAFTHDVALTEGVNSPIVRRLTTSYRWMLKSPRLDLALQPRTPPDTAARIVHADLTEEELAEAWRKVPLWMRLLMGVISPYIGLQRRWFGTRASLAKGMGMDDAPSLEELLGFSPAAEGLNEVIVQIRDRRLIERLGEVLDAAGETPSRISVVYGAGHMRAVLRFLIKTRGFQIEDGRWNTVFSL</sequence>
<organism evidence="1 2">
    <name type="scientific">Caulobacter ginsengisoli</name>
    <dbReference type="NCBI Taxonomy" id="400775"/>
    <lineage>
        <taxon>Bacteria</taxon>
        <taxon>Pseudomonadati</taxon>
        <taxon>Pseudomonadota</taxon>
        <taxon>Alphaproteobacteria</taxon>
        <taxon>Caulobacterales</taxon>
        <taxon>Caulobacteraceae</taxon>
        <taxon>Caulobacter</taxon>
    </lineage>
</organism>
<accession>A0ABU0IKH9</accession>
<dbReference type="Proteomes" id="UP001228905">
    <property type="component" value="Unassembled WGS sequence"/>
</dbReference>
<evidence type="ECO:0000313" key="2">
    <source>
        <dbReference type="Proteomes" id="UP001228905"/>
    </source>
</evidence>
<reference evidence="1 2" key="1">
    <citation type="submission" date="2023-07" db="EMBL/GenBank/DDBJ databases">
        <title>Genomic Encyclopedia of Type Strains, Phase IV (KMG-IV): sequencing the most valuable type-strain genomes for metagenomic binning, comparative biology and taxonomic classification.</title>
        <authorList>
            <person name="Goeker M."/>
        </authorList>
    </citation>
    <scope>NUCLEOTIDE SEQUENCE [LARGE SCALE GENOMIC DNA]</scope>
    <source>
        <strain evidence="1 2">DSM 18695</strain>
    </source>
</reference>
<keyword evidence="2" id="KW-1185">Reference proteome</keyword>
<protein>
    <recommendedName>
        <fullName evidence="3">TraB/GumN family protein</fullName>
    </recommendedName>
</protein>
<evidence type="ECO:0000313" key="1">
    <source>
        <dbReference type="EMBL" id="MDQ0462520.1"/>
    </source>
</evidence>